<comment type="cofactor">
    <cofactor evidence="2">
        <name>Zn(2+)</name>
        <dbReference type="ChEBI" id="CHEBI:29105"/>
    </cofactor>
</comment>
<sequence>MHSQHRQFNINSTVRLFNAAGLSFFTLNLFHIAVLLFWLILYLKKVMTLKVKFYANNTNFVSGITLKELAAPEENNMALHACKNPEAVLSNRKSLAEFLDVSLDDFICTQQTHSANFRRVDRHRKGRGAYTVETAISDTDGLYTFDPGIVLCSFAADCAPVIIHDKTTGLIGVIHSGWQGTVKEITLKFLKHIISIEQCNPTDLEIQIGASISQQQFEVDQDVYLKFETLGYANEFMYFNSATNKYHIDNQATVKKQCELAGIPSSQILVDSTCTFLNSDGFSYRQDRKCGRHLIFAINKNTQ</sequence>
<dbReference type="NCBIfam" id="TIGR00726">
    <property type="entry name" value="peptidoglycan editing factor PgeF"/>
    <property type="match status" value="1"/>
</dbReference>
<protein>
    <recommendedName>
        <fullName evidence="12">Purine nucleoside phosphorylase</fullName>
    </recommendedName>
</protein>
<dbReference type="eggNOG" id="COG1496">
    <property type="taxonomic scope" value="Bacteria"/>
</dbReference>
<dbReference type="Proteomes" id="UP000003052">
    <property type="component" value="Unassembled WGS sequence"/>
</dbReference>
<keyword evidence="5" id="KW-0808">Transferase</keyword>
<name>E7RF50_9BACL</name>
<accession>E7RF50</accession>
<dbReference type="GO" id="GO:0005507">
    <property type="term" value="F:copper ion binding"/>
    <property type="evidence" value="ECO:0007669"/>
    <property type="project" value="TreeGrafter"/>
</dbReference>
<dbReference type="InterPro" id="IPR003730">
    <property type="entry name" value="Cu_polyphenol_OxRdtase"/>
</dbReference>
<keyword evidence="8" id="KW-0862">Zinc</keyword>
<evidence type="ECO:0000256" key="6">
    <source>
        <dbReference type="ARBA" id="ARBA00022723"/>
    </source>
</evidence>
<dbReference type="Pfam" id="PF02578">
    <property type="entry name" value="Cu-oxidase_4"/>
    <property type="match status" value="1"/>
</dbReference>
<evidence type="ECO:0000256" key="1">
    <source>
        <dbReference type="ARBA" id="ARBA00000553"/>
    </source>
</evidence>
<evidence type="ECO:0000256" key="13">
    <source>
        <dbReference type="SAM" id="Phobius"/>
    </source>
</evidence>
<reference evidence="14 15" key="1">
    <citation type="journal article" date="2011" name="J. Bacteriol.">
        <title>The Draft Genome of Planococcus donghaensis MPA1U2 Reveals Nonsporulation Pathways Controlled by a Conserved Spo0A Regulon.</title>
        <authorList>
            <person name="Pearson M.D."/>
            <person name="Noller H.F."/>
        </authorList>
    </citation>
    <scope>NUCLEOTIDE SEQUENCE [LARGE SCALE GENOMIC DNA]</scope>
    <source>
        <strain evidence="14 15">MPA1U2</strain>
    </source>
</reference>
<evidence type="ECO:0000256" key="2">
    <source>
        <dbReference type="ARBA" id="ARBA00001947"/>
    </source>
</evidence>
<dbReference type="AlphaFoldDB" id="E7RF50"/>
<dbReference type="PANTHER" id="PTHR30616:SF2">
    <property type="entry name" value="PURINE NUCLEOSIDE PHOSPHORYLASE LACC1"/>
    <property type="match status" value="1"/>
</dbReference>
<comment type="catalytic activity">
    <reaction evidence="9">
        <text>adenosine + H2O + H(+) = inosine + NH4(+)</text>
        <dbReference type="Rhea" id="RHEA:24408"/>
        <dbReference type="ChEBI" id="CHEBI:15377"/>
        <dbReference type="ChEBI" id="CHEBI:15378"/>
        <dbReference type="ChEBI" id="CHEBI:16335"/>
        <dbReference type="ChEBI" id="CHEBI:17596"/>
        <dbReference type="ChEBI" id="CHEBI:28938"/>
        <dbReference type="EC" id="3.5.4.4"/>
    </reaction>
    <physiologicalReaction direction="left-to-right" evidence="9">
        <dbReference type="Rhea" id="RHEA:24409"/>
    </physiologicalReaction>
</comment>
<evidence type="ECO:0000256" key="3">
    <source>
        <dbReference type="ARBA" id="ARBA00003215"/>
    </source>
</evidence>
<evidence type="ECO:0000256" key="7">
    <source>
        <dbReference type="ARBA" id="ARBA00022801"/>
    </source>
</evidence>
<evidence type="ECO:0000256" key="5">
    <source>
        <dbReference type="ARBA" id="ARBA00022679"/>
    </source>
</evidence>
<dbReference type="CDD" id="cd16833">
    <property type="entry name" value="YfiH"/>
    <property type="match status" value="1"/>
</dbReference>
<comment type="catalytic activity">
    <reaction evidence="1">
        <text>inosine + phosphate = alpha-D-ribose 1-phosphate + hypoxanthine</text>
        <dbReference type="Rhea" id="RHEA:27646"/>
        <dbReference type="ChEBI" id="CHEBI:17368"/>
        <dbReference type="ChEBI" id="CHEBI:17596"/>
        <dbReference type="ChEBI" id="CHEBI:43474"/>
        <dbReference type="ChEBI" id="CHEBI:57720"/>
        <dbReference type="EC" id="2.4.2.1"/>
    </reaction>
    <physiologicalReaction direction="left-to-right" evidence="1">
        <dbReference type="Rhea" id="RHEA:27647"/>
    </physiologicalReaction>
</comment>
<comment type="similarity">
    <text evidence="4 12">Belongs to the purine nucleoside phosphorylase YfiH/LACC1 family.</text>
</comment>
<dbReference type="Gene3D" id="3.60.140.10">
    <property type="entry name" value="CNF1/YfiH-like putative cysteine hydrolases"/>
    <property type="match status" value="1"/>
</dbReference>
<keyword evidence="13" id="KW-1133">Transmembrane helix</keyword>
<keyword evidence="6" id="KW-0479">Metal-binding</keyword>
<dbReference type="EMBL" id="AEPB01000018">
    <property type="protein sequence ID" value="EGA90449.1"/>
    <property type="molecule type" value="Genomic_DNA"/>
</dbReference>
<evidence type="ECO:0000256" key="4">
    <source>
        <dbReference type="ARBA" id="ARBA00007353"/>
    </source>
</evidence>
<evidence type="ECO:0000256" key="9">
    <source>
        <dbReference type="ARBA" id="ARBA00047989"/>
    </source>
</evidence>
<keyword evidence="7" id="KW-0378">Hydrolase</keyword>
<dbReference type="InterPro" id="IPR011324">
    <property type="entry name" value="Cytotoxic_necrot_fac-like_cat"/>
</dbReference>
<keyword evidence="13" id="KW-0472">Membrane</keyword>
<comment type="function">
    <text evidence="3">Purine nucleoside enzyme that catalyzes the phosphorolysis of adenosine and inosine nucleosides, yielding D-ribose 1-phosphate and the respective free bases, adenine and hypoxanthine. Also catalyzes the phosphorolysis of S-methyl-5'-thioadenosine into adenine and S-methyl-5-thio-alpha-D-ribose 1-phosphate. Also has adenosine deaminase activity.</text>
</comment>
<dbReference type="GO" id="GO:0016787">
    <property type="term" value="F:hydrolase activity"/>
    <property type="evidence" value="ECO:0007669"/>
    <property type="project" value="UniProtKB-KW"/>
</dbReference>
<feature type="transmembrane region" description="Helical" evidence="13">
    <location>
        <begin position="20"/>
        <end position="43"/>
    </location>
</feature>
<comment type="catalytic activity">
    <reaction evidence="10">
        <text>adenosine + phosphate = alpha-D-ribose 1-phosphate + adenine</text>
        <dbReference type="Rhea" id="RHEA:27642"/>
        <dbReference type="ChEBI" id="CHEBI:16335"/>
        <dbReference type="ChEBI" id="CHEBI:16708"/>
        <dbReference type="ChEBI" id="CHEBI:43474"/>
        <dbReference type="ChEBI" id="CHEBI:57720"/>
        <dbReference type="EC" id="2.4.2.1"/>
    </reaction>
    <physiologicalReaction direction="left-to-right" evidence="10">
        <dbReference type="Rhea" id="RHEA:27643"/>
    </physiologicalReaction>
</comment>
<evidence type="ECO:0000256" key="10">
    <source>
        <dbReference type="ARBA" id="ARBA00048968"/>
    </source>
</evidence>
<organism evidence="14 15">
    <name type="scientific">Planococcus donghaensis MPA1U2</name>
    <dbReference type="NCBI Taxonomy" id="933115"/>
    <lineage>
        <taxon>Bacteria</taxon>
        <taxon>Bacillati</taxon>
        <taxon>Bacillota</taxon>
        <taxon>Bacilli</taxon>
        <taxon>Bacillales</taxon>
        <taxon>Caryophanaceae</taxon>
        <taxon>Planococcus</taxon>
    </lineage>
</organism>
<evidence type="ECO:0000256" key="11">
    <source>
        <dbReference type="ARBA" id="ARBA00049893"/>
    </source>
</evidence>
<comment type="caution">
    <text evidence="14">The sequence shown here is derived from an EMBL/GenBank/DDBJ whole genome shotgun (WGS) entry which is preliminary data.</text>
</comment>
<comment type="catalytic activity">
    <reaction evidence="11">
        <text>S-methyl-5'-thioadenosine + phosphate = 5-(methylsulfanyl)-alpha-D-ribose 1-phosphate + adenine</text>
        <dbReference type="Rhea" id="RHEA:11852"/>
        <dbReference type="ChEBI" id="CHEBI:16708"/>
        <dbReference type="ChEBI" id="CHEBI:17509"/>
        <dbReference type="ChEBI" id="CHEBI:43474"/>
        <dbReference type="ChEBI" id="CHEBI:58533"/>
        <dbReference type="EC" id="2.4.2.28"/>
    </reaction>
    <physiologicalReaction direction="left-to-right" evidence="11">
        <dbReference type="Rhea" id="RHEA:11853"/>
    </physiologicalReaction>
</comment>
<gene>
    <name evidence="14" type="ORF">GPDM_05461</name>
</gene>
<evidence type="ECO:0000313" key="15">
    <source>
        <dbReference type="Proteomes" id="UP000003052"/>
    </source>
</evidence>
<evidence type="ECO:0000256" key="8">
    <source>
        <dbReference type="ARBA" id="ARBA00022833"/>
    </source>
</evidence>
<evidence type="ECO:0000256" key="12">
    <source>
        <dbReference type="RuleBase" id="RU361274"/>
    </source>
</evidence>
<evidence type="ECO:0000313" key="14">
    <source>
        <dbReference type="EMBL" id="EGA90449.1"/>
    </source>
</evidence>
<dbReference type="PANTHER" id="PTHR30616">
    <property type="entry name" value="UNCHARACTERIZED PROTEIN YFIH"/>
    <property type="match status" value="1"/>
</dbReference>
<keyword evidence="13" id="KW-0812">Transmembrane</keyword>
<dbReference type="InterPro" id="IPR038371">
    <property type="entry name" value="Cu_polyphenol_OxRdtase_sf"/>
</dbReference>
<dbReference type="GO" id="GO:0017061">
    <property type="term" value="F:S-methyl-5-thioadenosine phosphorylase activity"/>
    <property type="evidence" value="ECO:0007669"/>
    <property type="project" value="UniProtKB-EC"/>
</dbReference>
<dbReference type="SUPFAM" id="SSF64438">
    <property type="entry name" value="CNF1/YfiH-like putative cysteine hydrolases"/>
    <property type="match status" value="1"/>
</dbReference>
<proteinExistence type="inferred from homology"/>